<accession>A0A6A3ARI5</accession>
<dbReference type="PANTHER" id="PTHR36030:SF1">
    <property type="entry name" value="CALMODULIN-BINDING DOMAIN-CONTAINING PROTEIN"/>
    <property type="match status" value="1"/>
</dbReference>
<feature type="region of interest" description="Disordered" evidence="1">
    <location>
        <begin position="1"/>
        <end position="49"/>
    </location>
</feature>
<feature type="compositionally biased region" description="Low complexity" evidence="1">
    <location>
        <begin position="22"/>
        <end position="49"/>
    </location>
</feature>
<sequence length="118" mass="13117">MEAIQKKGFLRSKLSKSRSRFTRPSSTSGSGTTSSKVVSRSTQSSSVYSSVPRVLTYSYASSKQPTSFHEQKNVAYPPSSMQKVSYAYAVEAWGHADENVDLKASCYISNVRNRFQLE</sequence>
<dbReference type="PANTHER" id="PTHR36030">
    <property type="entry name" value="CALMODULIN-BINDING DOMAIN-CONTAINING PROTEIN"/>
    <property type="match status" value="1"/>
</dbReference>
<protein>
    <submittedName>
        <fullName evidence="2">Uncharacterized protein</fullName>
    </submittedName>
</protein>
<dbReference type="EMBL" id="VEPZ02000964">
    <property type="protein sequence ID" value="KAE8707290.1"/>
    <property type="molecule type" value="Genomic_DNA"/>
</dbReference>
<evidence type="ECO:0000313" key="3">
    <source>
        <dbReference type="Proteomes" id="UP000436088"/>
    </source>
</evidence>
<gene>
    <name evidence="2" type="ORF">F3Y22_tig00110384pilonHSYRG00314</name>
</gene>
<keyword evidence="3" id="KW-1185">Reference proteome</keyword>
<evidence type="ECO:0000313" key="2">
    <source>
        <dbReference type="EMBL" id="KAE8707290.1"/>
    </source>
</evidence>
<dbReference type="Proteomes" id="UP000436088">
    <property type="component" value="Unassembled WGS sequence"/>
</dbReference>
<reference evidence="2" key="1">
    <citation type="submission" date="2019-09" db="EMBL/GenBank/DDBJ databases">
        <title>Draft genome information of white flower Hibiscus syriacus.</title>
        <authorList>
            <person name="Kim Y.-M."/>
        </authorList>
    </citation>
    <scope>NUCLEOTIDE SEQUENCE [LARGE SCALE GENOMIC DNA]</scope>
    <source>
        <strain evidence="2">YM2019G1</strain>
    </source>
</reference>
<feature type="compositionally biased region" description="Basic residues" evidence="1">
    <location>
        <begin position="8"/>
        <end position="21"/>
    </location>
</feature>
<organism evidence="2 3">
    <name type="scientific">Hibiscus syriacus</name>
    <name type="common">Rose of Sharon</name>
    <dbReference type="NCBI Taxonomy" id="106335"/>
    <lineage>
        <taxon>Eukaryota</taxon>
        <taxon>Viridiplantae</taxon>
        <taxon>Streptophyta</taxon>
        <taxon>Embryophyta</taxon>
        <taxon>Tracheophyta</taxon>
        <taxon>Spermatophyta</taxon>
        <taxon>Magnoliopsida</taxon>
        <taxon>eudicotyledons</taxon>
        <taxon>Gunneridae</taxon>
        <taxon>Pentapetalae</taxon>
        <taxon>rosids</taxon>
        <taxon>malvids</taxon>
        <taxon>Malvales</taxon>
        <taxon>Malvaceae</taxon>
        <taxon>Malvoideae</taxon>
        <taxon>Hibiscus</taxon>
    </lineage>
</organism>
<dbReference type="AlphaFoldDB" id="A0A6A3ARI5"/>
<evidence type="ECO:0000256" key="1">
    <source>
        <dbReference type="SAM" id="MobiDB-lite"/>
    </source>
</evidence>
<name>A0A6A3ARI5_HIBSY</name>
<comment type="caution">
    <text evidence="2">The sequence shown here is derived from an EMBL/GenBank/DDBJ whole genome shotgun (WGS) entry which is preliminary data.</text>
</comment>
<proteinExistence type="predicted"/>